<dbReference type="SUPFAM" id="SSF55486">
    <property type="entry name" value="Metalloproteases ('zincins'), catalytic domain"/>
    <property type="match status" value="1"/>
</dbReference>
<comment type="caution">
    <text evidence="2">The sequence shown here is derived from an EMBL/GenBank/DDBJ whole genome shotgun (WGS) entry which is preliminary data.</text>
</comment>
<protein>
    <recommendedName>
        <fullName evidence="1">Lysine-specific metallo-endopeptidase domain-containing protein</fullName>
    </recommendedName>
</protein>
<dbReference type="Pfam" id="PF14521">
    <property type="entry name" value="Aspzincin_M35"/>
    <property type="match status" value="1"/>
</dbReference>
<dbReference type="InterPro" id="IPR029463">
    <property type="entry name" value="Lys_MEP"/>
</dbReference>
<accession>A0A1C7MKS2</accession>
<gene>
    <name evidence="2" type="ORF">A0H81_01819</name>
</gene>
<dbReference type="OrthoDB" id="412874at2759"/>
<dbReference type="EMBL" id="LUGG01000002">
    <property type="protein sequence ID" value="OBZ77257.1"/>
    <property type="molecule type" value="Genomic_DNA"/>
</dbReference>
<evidence type="ECO:0000313" key="3">
    <source>
        <dbReference type="Proteomes" id="UP000092993"/>
    </source>
</evidence>
<keyword evidence="3" id="KW-1185">Reference proteome</keyword>
<feature type="domain" description="Lysine-specific metallo-endopeptidase" evidence="1">
    <location>
        <begin position="8"/>
        <end position="45"/>
    </location>
</feature>
<organism evidence="2 3">
    <name type="scientific">Grifola frondosa</name>
    <name type="common">Maitake</name>
    <name type="synonym">Polyporus frondosus</name>
    <dbReference type="NCBI Taxonomy" id="5627"/>
    <lineage>
        <taxon>Eukaryota</taxon>
        <taxon>Fungi</taxon>
        <taxon>Dikarya</taxon>
        <taxon>Basidiomycota</taxon>
        <taxon>Agaricomycotina</taxon>
        <taxon>Agaricomycetes</taxon>
        <taxon>Polyporales</taxon>
        <taxon>Grifolaceae</taxon>
        <taxon>Grifola</taxon>
    </lineage>
</organism>
<dbReference type="Gene3D" id="3.40.390.10">
    <property type="entry name" value="Collagenase (Catalytic Domain)"/>
    <property type="match status" value="1"/>
</dbReference>
<evidence type="ECO:0000313" key="2">
    <source>
        <dbReference type="EMBL" id="OBZ77257.1"/>
    </source>
</evidence>
<reference evidence="2 3" key="1">
    <citation type="submission" date="2016-03" db="EMBL/GenBank/DDBJ databases">
        <title>Whole genome sequencing of Grifola frondosa 9006-11.</title>
        <authorList>
            <person name="Min B."/>
            <person name="Park H."/>
            <person name="Kim J.-G."/>
            <person name="Cho H."/>
            <person name="Oh Y.-L."/>
            <person name="Kong W.-S."/>
            <person name="Choi I.-G."/>
        </authorList>
    </citation>
    <scope>NUCLEOTIDE SEQUENCE [LARGE SCALE GENOMIC DNA]</scope>
    <source>
        <strain evidence="2 3">9006-11</strain>
    </source>
</reference>
<proteinExistence type="predicted"/>
<dbReference type="Proteomes" id="UP000092993">
    <property type="component" value="Unassembled WGS sequence"/>
</dbReference>
<dbReference type="AlphaFoldDB" id="A0A1C7MKS2"/>
<sequence length="68" mass="7534">MNRATTQGNGGTNDHAYGQQLAEALARDFPELAVMNADNHEYYAAGAQDKKAKQMMHTQTFFEALLDD</sequence>
<name>A0A1C7MKS2_GRIFR</name>
<evidence type="ECO:0000259" key="1">
    <source>
        <dbReference type="Pfam" id="PF14521"/>
    </source>
</evidence>
<dbReference type="InterPro" id="IPR024079">
    <property type="entry name" value="MetalloPept_cat_dom_sf"/>
</dbReference>
<dbReference type="GO" id="GO:0004222">
    <property type="term" value="F:metalloendopeptidase activity"/>
    <property type="evidence" value="ECO:0007669"/>
    <property type="project" value="InterPro"/>
</dbReference>